<protein>
    <recommendedName>
        <fullName evidence="12">Protein kinase domain-containing protein</fullName>
    </recommendedName>
</protein>
<evidence type="ECO:0000256" key="4">
    <source>
        <dbReference type="ARBA" id="ARBA00022729"/>
    </source>
</evidence>
<evidence type="ECO:0000256" key="2">
    <source>
        <dbReference type="ARBA" id="ARBA00022614"/>
    </source>
</evidence>
<keyword evidence="6 10" id="KW-1133">Transmembrane helix</keyword>
<keyword evidence="14" id="KW-1185">Reference proteome</keyword>
<evidence type="ECO:0000256" key="3">
    <source>
        <dbReference type="ARBA" id="ARBA00022692"/>
    </source>
</evidence>
<evidence type="ECO:0000313" key="13">
    <source>
        <dbReference type="EMBL" id="KFK42269.1"/>
    </source>
</evidence>
<evidence type="ECO:0000256" key="11">
    <source>
        <dbReference type="SAM" id="SignalP"/>
    </source>
</evidence>
<dbReference type="OMA" id="CSRPSAY"/>
<dbReference type="eggNOG" id="ENOG502QSZ9">
    <property type="taxonomic scope" value="Eukaryota"/>
</dbReference>
<keyword evidence="7 10" id="KW-0472">Membrane</keyword>
<feature type="region of interest" description="Disordered" evidence="9">
    <location>
        <begin position="238"/>
        <end position="260"/>
    </location>
</feature>
<organism evidence="13 14">
    <name type="scientific">Arabis alpina</name>
    <name type="common">Alpine rock-cress</name>
    <dbReference type="NCBI Taxonomy" id="50452"/>
    <lineage>
        <taxon>Eukaryota</taxon>
        <taxon>Viridiplantae</taxon>
        <taxon>Streptophyta</taxon>
        <taxon>Embryophyta</taxon>
        <taxon>Tracheophyta</taxon>
        <taxon>Spermatophyta</taxon>
        <taxon>Magnoliopsida</taxon>
        <taxon>eudicotyledons</taxon>
        <taxon>Gunneridae</taxon>
        <taxon>Pentapetalae</taxon>
        <taxon>rosids</taxon>
        <taxon>malvids</taxon>
        <taxon>Brassicales</taxon>
        <taxon>Brassicaceae</taxon>
        <taxon>Arabideae</taxon>
        <taxon>Arabis</taxon>
    </lineage>
</organism>
<dbReference type="FunFam" id="1.10.510.10:FF:000095">
    <property type="entry name" value="protein STRUBBELIG-RECEPTOR FAMILY 8"/>
    <property type="match status" value="1"/>
</dbReference>
<evidence type="ECO:0000313" key="14">
    <source>
        <dbReference type="Proteomes" id="UP000029120"/>
    </source>
</evidence>
<dbReference type="Gramene" id="KFK42269">
    <property type="protein sequence ID" value="KFK42269"/>
    <property type="gene ID" value="AALP_AA2G233600"/>
</dbReference>
<keyword evidence="4 11" id="KW-0732">Signal</keyword>
<evidence type="ECO:0000256" key="6">
    <source>
        <dbReference type="ARBA" id="ARBA00022989"/>
    </source>
</evidence>
<evidence type="ECO:0000256" key="10">
    <source>
        <dbReference type="SAM" id="Phobius"/>
    </source>
</evidence>
<evidence type="ECO:0000256" key="5">
    <source>
        <dbReference type="ARBA" id="ARBA00022737"/>
    </source>
</evidence>
<dbReference type="OrthoDB" id="4062651at2759"/>
<dbReference type="Proteomes" id="UP000029120">
    <property type="component" value="Chromosome 2"/>
</dbReference>
<dbReference type="InterPro" id="IPR011009">
    <property type="entry name" value="Kinase-like_dom_sf"/>
</dbReference>
<dbReference type="GO" id="GO:0016020">
    <property type="term" value="C:membrane"/>
    <property type="evidence" value="ECO:0007669"/>
    <property type="project" value="UniProtKB-SubCell"/>
</dbReference>
<evidence type="ECO:0000256" key="9">
    <source>
        <dbReference type="SAM" id="MobiDB-lite"/>
    </source>
</evidence>
<feature type="transmembrane region" description="Helical" evidence="10">
    <location>
        <begin position="272"/>
        <end position="293"/>
    </location>
</feature>
<evidence type="ECO:0000259" key="12">
    <source>
        <dbReference type="PROSITE" id="PS50011"/>
    </source>
</evidence>
<dbReference type="GO" id="GO:0005524">
    <property type="term" value="F:ATP binding"/>
    <property type="evidence" value="ECO:0007669"/>
    <property type="project" value="InterPro"/>
</dbReference>
<evidence type="ECO:0000256" key="1">
    <source>
        <dbReference type="ARBA" id="ARBA00004370"/>
    </source>
</evidence>
<dbReference type="Gene3D" id="3.80.10.10">
    <property type="entry name" value="Ribonuclease Inhibitor"/>
    <property type="match status" value="1"/>
</dbReference>
<name>A0A087HJG7_ARAAL</name>
<accession>A0A087HJG7</accession>
<dbReference type="Pfam" id="PF00560">
    <property type="entry name" value="LRR_1"/>
    <property type="match status" value="1"/>
</dbReference>
<dbReference type="AlphaFoldDB" id="A0A087HJG7"/>
<evidence type="ECO:0000256" key="8">
    <source>
        <dbReference type="ARBA" id="ARBA00023170"/>
    </source>
</evidence>
<dbReference type="FunFam" id="3.80.10.10:FF:000062">
    <property type="entry name" value="protein STRUBBELIG-RECEPTOR FAMILY 3"/>
    <property type="match status" value="1"/>
</dbReference>
<keyword evidence="8" id="KW-0675">Receptor</keyword>
<dbReference type="InterPro" id="IPR046959">
    <property type="entry name" value="PRK1-6/SRF4-like"/>
</dbReference>
<feature type="chain" id="PRO_5001823292" description="Protein kinase domain-containing protein" evidence="11">
    <location>
        <begin position="23"/>
        <end position="698"/>
    </location>
</feature>
<keyword evidence="2" id="KW-0433">Leucine-rich repeat</keyword>
<dbReference type="PANTHER" id="PTHR48007:SF13">
    <property type="entry name" value="PROTEIN STRUBBELIG-RECEPTOR FAMILY 4"/>
    <property type="match status" value="1"/>
</dbReference>
<dbReference type="FunFam" id="3.30.200.20:FF:000125">
    <property type="entry name" value="Protein STRUBBELIG-RECEPTOR FAMILY 8"/>
    <property type="match status" value="1"/>
</dbReference>
<dbReference type="PANTHER" id="PTHR48007">
    <property type="entry name" value="LEUCINE-RICH REPEAT RECEPTOR-LIKE PROTEIN KINASE PXC1"/>
    <property type="match status" value="1"/>
</dbReference>
<feature type="signal peptide" evidence="11">
    <location>
        <begin position="1"/>
        <end position="22"/>
    </location>
</feature>
<keyword evidence="3 10" id="KW-0812">Transmembrane</keyword>
<dbReference type="InterPro" id="IPR000719">
    <property type="entry name" value="Prot_kinase_dom"/>
</dbReference>
<dbReference type="Gene3D" id="1.10.510.10">
    <property type="entry name" value="Transferase(Phosphotransferase) domain 1"/>
    <property type="match status" value="1"/>
</dbReference>
<sequence>MMQKLVHLSIASFAIIVTLVQAKTDSQEVSALNVMFTSLNSPSKLKGWKSNGGDPCGDSWEGVKCKGSSVSELQLSGFELSGSLGYLLSNLKSLTTFDLSKNNLKGNIPYQLPPKLANLDFSENEIDGNVPYSLSQMNHLQSVNLGQNKLNGDLPDMFQKMSKLETLDLSFNKLSGKLPQSFANLTSLKKLHLQENRFTGDINVLRNLALDDLNVEDNQFEGWIPNELKEIDSLLTGGNDWSSETAPPPPPGVKYGRKSDSSGGGSVISVNGIMIAGASLGVLVLIALLICLVSKKKSSLSPHFIDEDISHHTPKFKSLTSHGSAQELRVDFGNDYKGGKSGDSDDENMQGIGAKGLKHSVSSRVVSFSDQEFENRLNAKRTTSTRAAEEFELSDLQTATANFSPGNLLGEGSIGRVYRAKYSDGRTLAVKKIDSSLFDSGKPEGITPIVMSISKIRHQNIAEVIGFCSEQGHNMLVYEYFRNGSLHEFLHLSDCFSKPLTWNTRVRIALGTARAVEYLHEACSPPVMHKNIKSSNILLDADLNPRLSDNGLSKFYLRTSQNLGEGYNAPEARDPSAYTPKSDVYSFGVVMLELLTGRVPFDGEKPRPERSLVRWATPQLHDIDALSNIADPALHGLYPPKSLSRFADIIALCVQLEPEFRPPMSEVVEALVRMVQRSSMKLKDDLSSSYRAHDDYDY</sequence>
<dbReference type="SUPFAM" id="SSF56112">
    <property type="entry name" value="Protein kinase-like (PK-like)"/>
    <property type="match status" value="1"/>
</dbReference>
<feature type="domain" description="Protein kinase" evidence="12">
    <location>
        <begin position="403"/>
        <end position="674"/>
    </location>
</feature>
<dbReference type="Pfam" id="PF00069">
    <property type="entry name" value="Pkinase"/>
    <property type="match status" value="1"/>
</dbReference>
<dbReference type="InterPro" id="IPR001611">
    <property type="entry name" value="Leu-rich_rpt"/>
</dbReference>
<dbReference type="SMART" id="SM00369">
    <property type="entry name" value="LRR_TYP"/>
    <property type="match status" value="4"/>
</dbReference>
<reference evidence="14" key="1">
    <citation type="journal article" date="2015" name="Nat. Plants">
        <title>Genome expansion of Arabis alpina linked with retrotransposition and reduced symmetric DNA methylation.</title>
        <authorList>
            <person name="Willing E.M."/>
            <person name="Rawat V."/>
            <person name="Mandakova T."/>
            <person name="Maumus F."/>
            <person name="James G.V."/>
            <person name="Nordstroem K.J."/>
            <person name="Becker C."/>
            <person name="Warthmann N."/>
            <person name="Chica C."/>
            <person name="Szarzynska B."/>
            <person name="Zytnicki M."/>
            <person name="Albani M.C."/>
            <person name="Kiefer C."/>
            <person name="Bergonzi S."/>
            <person name="Castaings L."/>
            <person name="Mateos J.L."/>
            <person name="Berns M.C."/>
            <person name="Bujdoso N."/>
            <person name="Piofczyk T."/>
            <person name="de Lorenzo L."/>
            <person name="Barrero-Sicilia C."/>
            <person name="Mateos I."/>
            <person name="Piednoel M."/>
            <person name="Hagmann J."/>
            <person name="Chen-Min-Tao R."/>
            <person name="Iglesias-Fernandez R."/>
            <person name="Schuster S.C."/>
            <person name="Alonso-Blanco C."/>
            <person name="Roudier F."/>
            <person name="Carbonero P."/>
            <person name="Paz-Ares J."/>
            <person name="Davis S.J."/>
            <person name="Pecinka A."/>
            <person name="Quesneville H."/>
            <person name="Colot V."/>
            <person name="Lysak M.A."/>
            <person name="Weigel D."/>
            <person name="Coupland G."/>
            <person name="Schneeberger K."/>
        </authorList>
    </citation>
    <scope>NUCLEOTIDE SEQUENCE [LARGE SCALE GENOMIC DNA]</scope>
    <source>
        <strain evidence="14">cv. Pajares</strain>
    </source>
</reference>
<dbReference type="InterPro" id="IPR013210">
    <property type="entry name" value="LRR_N_plant-typ"/>
</dbReference>
<dbReference type="SUPFAM" id="SSF52058">
    <property type="entry name" value="L domain-like"/>
    <property type="match status" value="1"/>
</dbReference>
<dbReference type="EMBL" id="CM002870">
    <property type="protein sequence ID" value="KFK42269.1"/>
    <property type="molecule type" value="Genomic_DNA"/>
</dbReference>
<proteinExistence type="predicted"/>
<comment type="subcellular location">
    <subcellularLocation>
        <location evidence="1">Membrane</location>
    </subcellularLocation>
</comment>
<dbReference type="GO" id="GO:0004672">
    <property type="term" value="F:protein kinase activity"/>
    <property type="evidence" value="ECO:0007669"/>
    <property type="project" value="InterPro"/>
</dbReference>
<dbReference type="Pfam" id="PF13855">
    <property type="entry name" value="LRR_8"/>
    <property type="match status" value="1"/>
</dbReference>
<dbReference type="InterPro" id="IPR003591">
    <property type="entry name" value="Leu-rich_rpt_typical-subtyp"/>
</dbReference>
<dbReference type="PROSITE" id="PS50011">
    <property type="entry name" value="PROTEIN_KINASE_DOM"/>
    <property type="match status" value="1"/>
</dbReference>
<keyword evidence="5" id="KW-0677">Repeat</keyword>
<evidence type="ECO:0000256" key="7">
    <source>
        <dbReference type="ARBA" id="ARBA00023136"/>
    </source>
</evidence>
<dbReference type="Pfam" id="PF08263">
    <property type="entry name" value="LRRNT_2"/>
    <property type="match status" value="1"/>
</dbReference>
<dbReference type="Gene3D" id="3.30.200.20">
    <property type="entry name" value="Phosphorylase Kinase, domain 1"/>
    <property type="match status" value="1"/>
</dbReference>
<gene>
    <name evidence="13" type="ordered locus">AALP_Aa2g233600</name>
</gene>
<dbReference type="InterPro" id="IPR032675">
    <property type="entry name" value="LRR_dom_sf"/>
</dbReference>